<keyword evidence="8" id="KW-1185">Reference proteome</keyword>
<dbReference type="PANTHER" id="PTHR30250:SF29">
    <property type="entry name" value="POLYSACCHARIDE BIOSYNTHESIS PROTEIN C-TERMINAL DOMAIN-CONTAINING PROTEIN"/>
    <property type="match status" value="1"/>
</dbReference>
<keyword evidence="2" id="KW-1003">Cell membrane</keyword>
<accession>A0AAE3LPU0</accession>
<feature type="transmembrane region" description="Helical" evidence="6">
    <location>
        <begin position="12"/>
        <end position="33"/>
    </location>
</feature>
<feature type="transmembrane region" description="Helical" evidence="6">
    <location>
        <begin position="194"/>
        <end position="214"/>
    </location>
</feature>
<evidence type="ECO:0000256" key="3">
    <source>
        <dbReference type="ARBA" id="ARBA00022692"/>
    </source>
</evidence>
<name>A0AAE3LPU0_9BACI</name>
<proteinExistence type="predicted"/>
<feature type="transmembrane region" description="Helical" evidence="6">
    <location>
        <begin position="234"/>
        <end position="255"/>
    </location>
</feature>
<evidence type="ECO:0000313" key="7">
    <source>
        <dbReference type="EMBL" id="MCU9615282.1"/>
    </source>
</evidence>
<feature type="transmembrane region" description="Helical" evidence="6">
    <location>
        <begin position="170"/>
        <end position="188"/>
    </location>
</feature>
<keyword evidence="4 6" id="KW-1133">Transmembrane helix</keyword>
<keyword evidence="3 6" id="KW-0812">Transmembrane</keyword>
<feature type="transmembrane region" description="Helical" evidence="6">
    <location>
        <begin position="484"/>
        <end position="507"/>
    </location>
</feature>
<feature type="transmembrane region" description="Helical" evidence="6">
    <location>
        <begin position="450"/>
        <end position="472"/>
    </location>
</feature>
<evidence type="ECO:0000313" key="8">
    <source>
        <dbReference type="Proteomes" id="UP001209318"/>
    </source>
</evidence>
<evidence type="ECO:0000256" key="6">
    <source>
        <dbReference type="SAM" id="Phobius"/>
    </source>
</evidence>
<feature type="transmembrane region" description="Helical" evidence="6">
    <location>
        <begin position="91"/>
        <end position="111"/>
    </location>
</feature>
<dbReference type="Pfam" id="PF01943">
    <property type="entry name" value="Polysacc_synt"/>
    <property type="match status" value="1"/>
</dbReference>
<feature type="transmembrane region" description="Helical" evidence="6">
    <location>
        <begin position="326"/>
        <end position="346"/>
    </location>
</feature>
<feature type="transmembrane region" description="Helical" evidence="6">
    <location>
        <begin position="389"/>
        <end position="410"/>
    </location>
</feature>
<dbReference type="PIRSF" id="PIRSF038958">
    <property type="entry name" value="PG_synth_SpoVB"/>
    <property type="match status" value="1"/>
</dbReference>
<reference evidence="7" key="1">
    <citation type="submission" date="2022-10" db="EMBL/GenBank/DDBJ databases">
        <title>Description of Fervidibacillus gen. nov. in the family Fervidibacillaceae fam. nov. with two species, Fervidibacillus albus sp. nov., and Fervidibacillus halotolerans sp. nov., isolated from tidal flat sediments.</title>
        <authorList>
            <person name="Kwon K.K."/>
            <person name="Yang S.-H."/>
        </authorList>
    </citation>
    <scope>NUCLEOTIDE SEQUENCE</scope>
    <source>
        <strain evidence="7">JCM 19140</strain>
    </source>
</reference>
<organism evidence="7 8">
    <name type="scientific">Perspicuibacillus lycopersici</name>
    <dbReference type="NCBI Taxonomy" id="1325689"/>
    <lineage>
        <taxon>Bacteria</taxon>
        <taxon>Bacillati</taxon>
        <taxon>Bacillota</taxon>
        <taxon>Bacilli</taxon>
        <taxon>Bacillales</taxon>
        <taxon>Bacillaceae</taxon>
        <taxon>Perspicuibacillus</taxon>
    </lineage>
</organism>
<sequence>MSNITFNQKQVLLKGAIILSIAAIVTKVLSAVYRIPFQNIVGDIGFYIYQQVYPFYGIAIALSTYGFPVIISKLYADTYSTRGKEEANRLLFPLFLAIFCFCILLYFGLFFGADFLAIQMGDIHLSPLIKITSYAFLLIPVISIIRGYFQGTGNMTPTAISQVGDQTVRVALILVFALIFVGNGASLYKIGQAALFASVVGNLFGITLLIWLVFHQHSVSFKQLIGNVRASFFAIRTIFGHGIAVCISGLTLVLFQMSDAFQVYSALIKQGLPFQEAQILKGIYDRGQPLIQIGLVLATSLSLSIVPIISSINNRNRKDLHDYLRLSLYISIVVGAGAAIGLMVIMDPLNTMLFKNSSGTEVLIILSFAVLFASINATIISIMQGLGYIYYPSIIVLIGLFIKIGLNFFLLSKIGIAGAAVATNIAMMVMLFLLVMKLRKTVKFRIIDPHFFFVLFYSLVSMVLVITFFFIACNKLKSEAIDSRLFACFQSLGGAIVGGIVFLLFVIRGEVFSREELLLLPWGDKLEIFRKKNNRRFMK</sequence>
<dbReference type="AlphaFoldDB" id="A0AAE3LPU0"/>
<keyword evidence="5 6" id="KW-0472">Membrane</keyword>
<dbReference type="InterPro" id="IPR024923">
    <property type="entry name" value="PG_synth_SpoVB"/>
</dbReference>
<protein>
    <submittedName>
        <fullName evidence="7">Polysaccharide biosynthesis protein</fullName>
    </submittedName>
</protein>
<dbReference type="InterPro" id="IPR050833">
    <property type="entry name" value="Poly_Biosynth_Transport"/>
</dbReference>
<dbReference type="CDD" id="cd13124">
    <property type="entry name" value="MATE_SpoVB_like"/>
    <property type="match status" value="1"/>
</dbReference>
<feature type="transmembrane region" description="Helical" evidence="6">
    <location>
        <begin position="416"/>
        <end position="438"/>
    </location>
</feature>
<dbReference type="Proteomes" id="UP001209318">
    <property type="component" value="Unassembled WGS sequence"/>
</dbReference>
<dbReference type="GO" id="GO:0005886">
    <property type="term" value="C:plasma membrane"/>
    <property type="evidence" value="ECO:0007669"/>
    <property type="project" value="UniProtKB-SubCell"/>
</dbReference>
<feature type="transmembrane region" description="Helical" evidence="6">
    <location>
        <begin position="290"/>
        <end position="314"/>
    </location>
</feature>
<evidence type="ECO:0000256" key="1">
    <source>
        <dbReference type="ARBA" id="ARBA00004651"/>
    </source>
</evidence>
<feature type="transmembrane region" description="Helical" evidence="6">
    <location>
        <begin position="53"/>
        <end position="71"/>
    </location>
</feature>
<evidence type="ECO:0000256" key="4">
    <source>
        <dbReference type="ARBA" id="ARBA00022989"/>
    </source>
</evidence>
<comment type="subcellular location">
    <subcellularLocation>
        <location evidence="1">Cell membrane</location>
        <topology evidence="1">Multi-pass membrane protein</topology>
    </subcellularLocation>
</comment>
<dbReference type="RefSeq" id="WP_263074602.1">
    <property type="nucleotide sequence ID" value="NZ_JAOUSF010000008.1"/>
</dbReference>
<gene>
    <name evidence="7" type="ORF">OEV98_17280</name>
</gene>
<feature type="transmembrane region" description="Helical" evidence="6">
    <location>
        <begin position="131"/>
        <end position="149"/>
    </location>
</feature>
<comment type="caution">
    <text evidence="7">The sequence shown here is derived from an EMBL/GenBank/DDBJ whole genome shotgun (WGS) entry which is preliminary data.</text>
</comment>
<feature type="transmembrane region" description="Helical" evidence="6">
    <location>
        <begin position="362"/>
        <end position="382"/>
    </location>
</feature>
<evidence type="ECO:0000256" key="2">
    <source>
        <dbReference type="ARBA" id="ARBA00022475"/>
    </source>
</evidence>
<dbReference type="PANTHER" id="PTHR30250">
    <property type="entry name" value="PST FAMILY PREDICTED COLANIC ACID TRANSPORTER"/>
    <property type="match status" value="1"/>
</dbReference>
<evidence type="ECO:0000256" key="5">
    <source>
        <dbReference type="ARBA" id="ARBA00023136"/>
    </source>
</evidence>
<dbReference type="InterPro" id="IPR002797">
    <property type="entry name" value="Polysacc_synth"/>
</dbReference>
<dbReference type="EMBL" id="JAOUSF010000008">
    <property type="protein sequence ID" value="MCU9615282.1"/>
    <property type="molecule type" value="Genomic_DNA"/>
</dbReference>